<feature type="coiled-coil region" evidence="1">
    <location>
        <begin position="12"/>
        <end position="46"/>
    </location>
</feature>
<organism evidence="3 4">
    <name type="scientific">Mytilus coruscus</name>
    <name type="common">Sea mussel</name>
    <dbReference type="NCBI Taxonomy" id="42192"/>
    <lineage>
        <taxon>Eukaryota</taxon>
        <taxon>Metazoa</taxon>
        <taxon>Spiralia</taxon>
        <taxon>Lophotrochozoa</taxon>
        <taxon>Mollusca</taxon>
        <taxon>Bivalvia</taxon>
        <taxon>Autobranchia</taxon>
        <taxon>Pteriomorphia</taxon>
        <taxon>Mytilida</taxon>
        <taxon>Mytiloidea</taxon>
        <taxon>Mytilidae</taxon>
        <taxon>Mytilinae</taxon>
        <taxon>Mytilus</taxon>
    </lineage>
</organism>
<feature type="compositionally biased region" description="Basic and acidic residues" evidence="2">
    <location>
        <begin position="551"/>
        <end position="584"/>
    </location>
</feature>
<reference evidence="3 4" key="1">
    <citation type="submission" date="2020-06" db="EMBL/GenBank/DDBJ databases">
        <authorList>
            <person name="Li R."/>
            <person name="Bekaert M."/>
        </authorList>
    </citation>
    <scope>NUCLEOTIDE SEQUENCE [LARGE SCALE GENOMIC DNA]</scope>
    <source>
        <strain evidence="4">wild</strain>
    </source>
</reference>
<evidence type="ECO:0000313" key="3">
    <source>
        <dbReference type="EMBL" id="CAC5415802.1"/>
    </source>
</evidence>
<sequence length="734" mass="85763">MALQNKSLGKTAKNMQQEVRVLLMELVNMAQQNKSLGKTAKDMQQEVRVILMDLVNMALQNKSMGKTAKDMQQEVKVLLMELVNMALQNKSLGKTAKDMQQEELKTELSKLEQDHSKWKKKSQQIAMSIDDSSITQKEEDKHLKDVANNRKDQTKLLSEALVYRMELEERSLKTLKPELSSEQIKEELSVILLTDLQDQQERDSTAVQNIIQKQQSAEDLNNLKKMQRLSEREGWFNNLSKTLFQLSSQDDDDDDSDESTQEAIEKRKQVLEKEYKEEREAKIQEGIKTELSKLEQDHSKWKKKSQQIAMSIDDSSITQKEEDKHLKDVANNRKDQTKLLSEALVYRMECNGRKITKDFETRVIFRTNKKEELSVILLTDLQDQQERDSTAVQNIIQKQQSAEDLNNLKKMQRLSEREGWFNNLSKTLFQLSSQDDDDDDSDESTQEAIEKRKQVLEKEYKEEREAKNTGRKYILSAMRAKMTGEEIDVQAELKQLEKEQQAKRKALDEELAKQKQALKDKINAKKRKGQEKEEEEIEAYHLLMLQQSQAEKSKEAVDGEKSRQSNKLQDKIRLRKEERMRLKQEAGMPASEEESNSRPSTVDSKGPPPLFSLHREKTVVNVDITEDQKQAVFNKLVREQTSLHDKIKQQQEQQQEMLKRRLDKSRGKKEMQAKEIMDMSERQKKEYHKTKTEERDRQLQQMQQRISKHRARSRSPNNMGASPIPEDQLSDSDY</sequence>
<keyword evidence="1" id="KW-0175">Coiled coil</keyword>
<gene>
    <name evidence="3" type="ORF">MCOR_48472</name>
</gene>
<feature type="compositionally biased region" description="Basic and acidic residues" evidence="2">
    <location>
        <begin position="657"/>
        <end position="698"/>
    </location>
</feature>
<dbReference type="Proteomes" id="UP000507470">
    <property type="component" value="Unassembled WGS sequence"/>
</dbReference>
<evidence type="ECO:0000313" key="4">
    <source>
        <dbReference type="Proteomes" id="UP000507470"/>
    </source>
</evidence>
<keyword evidence="4" id="KW-1185">Reference proteome</keyword>
<accession>A0A6J8E838</accession>
<feature type="region of interest" description="Disordered" evidence="2">
    <location>
        <begin position="549"/>
        <end position="614"/>
    </location>
</feature>
<dbReference type="EMBL" id="CACVKT020008520">
    <property type="protein sequence ID" value="CAC5415802.1"/>
    <property type="molecule type" value="Genomic_DNA"/>
</dbReference>
<feature type="region of interest" description="Disordered" evidence="2">
    <location>
        <begin position="643"/>
        <end position="734"/>
    </location>
</feature>
<protein>
    <submittedName>
        <fullName evidence="3">Uncharacterized protein</fullName>
    </submittedName>
</protein>
<evidence type="ECO:0000256" key="1">
    <source>
        <dbReference type="SAM" id="Coils"/>
    </source>
</evidence>
<dbReference type="OrthoDB" id="6159501at2759"/>
<evidence type="ECO:0000256" key="2">
    <source>
        <dbReference type="SAM" id="MobiDB-lite"/>
    </source>
</evidence>
<name>A0A6J8E838_MYTCO</name>
<feature type="coiled-coil region" evidence="1">
    <location>
        <begin position="446"/>
        <end position="535"/>
    </location>
</feature>
<feature type="coiled-coil region" evidence="1">
    <location>
        <begin position="94"/>
        <end position="121"/>
    </location>
</feature>
<proteinExistence type="predicted"/>
<dbReference type="AlphaFoldDB" id="A0A6J8E838"/>